<keyword evidence="7" id="KW-0238">DNA-binding</keyword>
<dbReference type="GO" id="GO:0005634">
    <property type="term" value="C:nucleus"/>
    <property type="evidence" value="ECO:0007669"/>
    <property type="project" value="UniProtKB-SubCell"/>
</dbReference>
<name>A0A6I8TAC9_AEDAE</name>
<dbReference type="InterPro" id="IPR036236">
    <property type="entry name" value="Znf_C2H2_sf"/>
</dbReference>
<evidence type="ECO:0000313" key="10">
    <source>
        <dbReference type="EnsemblMetazoa" id="AAEL005074-PF"/>
    </source>
</evidence>
<comment type="subcellular location">
    <subcellularLocation>
        <location evidence="1">Nucleus</location>
    </subcellularLocation>
</comment>
<dbReference type="InterPro" id="IPR013087">
    <property type="entry name" value="Znf_C2H2_type"/>
</dbReference>
<dbReference type="OrthoDB" id="7731522at2759"/>
<evidence type="ECO:0000256" key="6">
    <source>
        <dbReference type="ARBA" id="ARBA00023015"/>
    </source>
</evidence>
<dbReference type="AlphaFoldDB" id="A0A6I8TAC9"/>
<keyword evidence="2" id="KW-0479">Metal-binding</keyword>
<dbReference type="InterPro" id="IPR012934">
    <property type="entry name" value="Znf_AD"/>
</dbReference>
<keyword evidence="5" id="KW-0862">Zinc</keyword>
<proteinExistence type="predicted"/>
<keyword evidence="6" id="KW-0805">Transcription regulation</keyword>
<dbReference type="GO" id="GO:0008270">
    <property type="term" value="F:zinc ion binding"/>
    <property type="evidence" value="ECO:0007669"/>
    <property type="project" value="UniProtKB-UniRule"/>
</dbReference>
<gene>
    <name evidence="10" type="primary">5565944</name>
</gene>
<dbReference type="SUPFAM" id="SSF57667">
    <property type="entry name" value="beta-beta-alpha zinc fingers"/>
    <property type="match status" value="7"/>
</dbReference>
<dbReference type="Gene3D" id="3.40.1800.20">
    <property type="match status" value="1"/>
</dbReference>
<keyword evidence="9" id="KW-0539">Nucleus</keyword>
<dbReference type="SUPFAM" id="SSF57716">
    <property type="entry name" value="Glucocorticoid receptor-like (DNA-binding domain)"/>
    <property type="match status" value="1"/>
</dbReference>
<dbReference type="PROSITE" id="PS00028">
    <property type="entry name" value="ZINC_FINGER_C2H2_1"/>
    <property type="match status" value="12"/>
</dbReference>
<dbReference type="InParanoid" id="A0A6I8TAC9"/>
<evidence type="ECO:0000256" key="8">
    <source>
        <dbReference type="ARBA" id="ARBA00023163"/>
    </source>
</evidence>
<dbReference type="Gene3D" id="3.30.160.60">
    <property type="entry name" value="Classic Zinc Finger"/>
    <property type="match status" value="6"/>
</dbReference>
<reference evidence="10 11" key="1">
    <citation type="submission" date="2017-06" db="EMBL/GenBank/DDBJ databases">
        <title>Aedes aegypti genome working group (AGWG) sequencing and assembly.</title>
        <authorList>
            <consortium name="Aedes aegypti Genome Working Group (AGWG)"/>
            <person name="Matthews B.J."/>
        </authorList>
    </citation>
    <scope>NUCLEOTIDE SEQUENCE [LARGE SCALE GENOMIC DNA]</scope>
    <source>
        <strain evidence="10 11">LVP_AGWG</strain>
    </source>
</reference>
<evidence type="ECO:0000256" key="4">
    <source>
        <dbReference type="ARBA" id="ARBA00022771"/>
    </source>
</evidence>
<dbReference type="SMART" id="SM00355">
    <property type="entry name" value="ZnF_C2H2"/>
    <property type="match status" value="13"/>
</dbReference>
<keyword evidence="8" id="KW-0804">Transcription</keyword>
<dbReference type="Pfam" id="PF12874">
    <property type="entry name" value="zf-met"/>
    <property type="match status" value="1"/>
</dbReference>
<dbReference type="GO" id="GO:0010468">
    <property type="term" value="P:regulation of gene expression"/>
    <property type="evidence" value="ECO:0007669"/>
    <property type="project" value="TreeGrafter"/>
</dbReference>
<dbReference type="PROSITE" id="PS51915">
    <property type="entry name" value="ZAD"/>
    <property type="match status" value="1"/>
</dbReference>
<keyword evidence="3" id="KW-0677">Repeat</keyword>
<organism evidence="10 11">
    <name type="scientific">Aedes aegypti</name>
    <name type="common">Yellowfever mosquito</name>
    <name type="synonym">Culex aegypti</name>
    <dbReference type="NCBI Taxonomy" id="7159"/>
    <lineage>
        <taxon>Eukaryota</taxon>
        <taxon>Metazoa</taxon>
        <taxon>Ecdysozoa</taxon>
        <taxon>Arthropoda</taxon>
        <taxon>Hexapoda</taxon>
        <taxon>Insecta</taxon>
        <taxon>Pterygota</taxon>
        <taxon>Neoptera</taxon>
        <taxon>Endopterygota</taxon>
        <taxon>Diptera</taxon>
        <taxon>Nematocera</taxon>
        <taxon>Culicoidea</taxon>
        <taxon>Culicidae</taxon>
        <taxon>Culicinae</taxon>
        <taxon>Aedini</taxon>
        <taxon>Aedes</taxon>
        <taxon>Stegomyia</taxon>
    </lineage>
</organism>
<dbReference type="InterPro" id="IPR050331">
    <property type="entry name" value="Zinc_finger"/>
</dbReference>
<evidence type="ECO:0000256" key="3">
    <source>
        <dbReference type="ARBA" id="ARBA00022737"/>
    </source>
</evidence>
<dbReference type="Pfam" id="PF00096">
    <property type="entry name" value="zf-C2H2"/>
    <property type="match status" value="2"/>
</dbReference>
<dbReference type="SMART" id="SM00868">
    <property type="entry name" value="zf-AD"/>
    <property type="match status" value="1"/>
</dbReference>
<dbReference type="Proteomes" id="UP000008820">
    <property type="component" value="Chromosome 1"/>
</dbReference>
<dbReference type="PANTHER" id="PTHR16515">
    <property type="entry name" value="PR DOMAIN ZINC FINGER PROTEIN"/>
    <property type="match status" value="1"/>
</dbReference>
<dbReference type="Pfam" id="PF07776">
    <property type="entry name" value="zf-AD"/>
    <property type="match status" value="1"/>
</dbReference>
<dbReference type="PANTHER" id="PTHR16515:SF49">
    <property type="entry name" value="GASTRULA ZINC FINGER PROTEIN XLCGF49.1-LIKE-RELATED"/>
    <property type="match status" value="1"/>
</dbReference>
<sequence length="728" mass="85659">MATSKRVRTRRKAQKNHPCQMCRLCMSEESLENLFGVEGVHKWMSEYLSIVVSTEDRLSQVICLSCRTRLIEFHQFRERCQEVQDILQAMTKKLAPMEDGKQFQCKICHKVYSARKHLTDHNRLHGPKIHVCGYCGKGFPIRRYLLCHMKNHANEQPVQELSGNEQPNFDELPFVKLEPHEDVVLLTELQPEEPETLPTVETQSEEYDLDHEELKEKQDPLELEMASFQDEEVIDEIHIENVKIEARVDDDWATGLPDSSETDSEVETKEPFQCYICLKVHPTKHKLSAHIKVHGPKIHACEVCDFRYALRSDLIRHFHSKSHLRIVERLKKGKEAKSTGAEVKQNEENTQQLRCDECNREFLDKTKLKDHNRLVHGFKRHACPVCHKRFALPSDLKRHFHSKLHQRIVERLKKGKEAKSTEAEVKQKKENTQQLRCDECNKVFLDKTKLKDHNRLVHAFKRHACPVCHKRFALPSHMRGHMLTHDSANGKAFKCDVCQRRFKNKNTLWFHKTSQHGQKKHNDKQFVLKYQMANHKTTHNRNEEKLLEVKAGESFKCDICQRTFRSRLHLVQHKTQRHGAKKHACSKCGKGFVFRSQMQKHLATHKHRKERKAGKSITRDLPFKCDICHNSYKHVRSLRFHLKYSHGTKRHECHICGLKFFWRSRLLRHMKCHDESIDMEQDFDSLQLLPTEQKESCTNLDSEVIVIKKEKHSEHDSTTPVLTEFRSN</sequence>
<dbReference type="GO" id="GO:0003677">
    <property type="term" value="F:DNA binding"/>
    <property type="evidence" value="ECO:0007669"/>
    <property type="project" value="UniProtKB-KW"/>
</dbReference>
<keyword evidence="4" id="KW-0863">Zinc-finger</keyword>
<accession>A0A6I8TAC9</accession>
<evidence type="ECO:0000256" key="7">
    <source>
        <dbReference type="ARBA" id="ARBA00023125"/>
    </source>
</evidence>
<dbReference type="FunCoup" id="A0A6I8TAC9">
    <property type="interactions" value="600"/>
</dbReference>
<dbReference type="PROSITE" id="PS50157">
    <property type="entry name" value="ZINC_FINGER_C2H2_2"/>
    <property type="match status" value="11"/>
</dbReference>
<evidence type="ECO:0000256" key="5">
    <source>
        <dbReference type="ARBA" id="ARBA00022833"/>
    </source>
</evidence>
<keyword evidence="11" id="KW-1185">Reference proteome</keyword>
<reference evidence="10" key="2">
    <citation type="submission" date="2020-05" db="UniProtKB">
        <authorList>
            <consortium name="EnsemblMetazoa"/>
        </authorList>
    </citation>
    <scope>IDENTIFICATION</scope>
    <source>
        <strain evidence="10">LVP_AGWG</strain>
    </source>
</reference>
<protein>
    <submittedName>
        <fullName evidence="10">Uncharacterized protein</fullName>
    </submittedName>
</protein>
<evidence type="ECO:0000256" key="1">
    <source>
        <dbReference type="ARBA" id="ARBA00004123"/>
    </source>
</evidence>
<evidence type="ECO:0000313" key="11">
    <source>
        <dbReference type="Proteomes" id="UP000008820"/>
    </source>
</evidence>
<dbReference type="EnsemblMetazoa" id="AAEL005074-RF">
    <property type="protein sequence ID" value="AAEL005074-PF"/>
    <property type="gene ID" value="AAEL005074"/>
</dbReference>
<evidence type="ECO:0000256" key="2">
    <source>
        <dbReference type="ARBA" id="ARBA00022723"/>
    </source>
</evidence>
<evidence type="ECO:0000256" key="9">
    <source>
        <dbReference type="ARBA" id="ARBA00023242"/>
    </source>
</evidence>